<protein>
    <submittedName>
        <fullName evidence="1">Uncharacterized protein</fullName>
    </submittedName>
</protein>
<name>A0A0A8XYF8_ARUDO</name>
<proteinExistence type="predicted"/>
<evidence type="ECO:0000313" key="1">
    <source>
        <dbReference type="EMBL" id="JAD19024.1"/>
    </source>
</evidence>
<dbReference type="AlphaFoldDB" id="A0A0A8XYF8"/>
<sequence length="20" mass="2619">MKKVEVKYHYLRINYETLQY</sequence>
<organism evidence="1">
    <name type="scientific">Arundo donax</name>
    <name type="common">Giant reed</name>
    <name type="synonym">Donax arundinaceus</name>
    <dbReference type="NCBI Taxonomy" id="35708"/>
    <lineage>
        <taxon>Eukaryota</taxon>
        <taxon>Viridiplantae</taxon>
        <taxon>Streptophyta</taxon>
        <taxon>Embryophyta</taxon>
        <taxon>Tracheophyta</taxon>
        <taxon>Spermatophyta</taxon>
        <taxon>Magnoliopsida</taxon>
        <taxon>Liliopsida</taxon>
        <taxon>Poales</taxon>
        <taxon>Poaceae</taxon>
        <taxon>PACMAD clade</taxon>
        <taxon>Arundinoideae</taxon>
        <taxon>Arundineae</taxon>
        <taxon>Arundo</taxon>
    </lineage>
</organism>
<accession>A0A0A8XYF8</accession>
<dbReference type="EMBL" id="GBRH01278871">
    <property type="protein sequence ID" value="JAD19024.1"/>
    <property type="molecule type" value="Transcribed_RNA"/>
</dbReference>
<reference evidence="1" key="2">
    <citation type="journal article" date="2015" name="Data Brief">
        <title>Shoot transcriptome of the giant reed, Arundo donax.</title>
        <authorList>
            <person name="Barrero R.A."/>
            <person name="Guerrero F.D."/>
            <person name="Moolhuijzen P."/>
            <person name="Goolsby J.A."/>
            <person name="Tidwell J."/>
            <person name="Bellgard S.E."/>
            <person name="Bellgard M.I."/>
        </authorList>
    </citation>
    <scope>NUCLEOTIDE SEQUENCE</scope>
    <source>
        <tissue evidence="1">Shoot tissue taken approximately 20 cm above the soil surface</tissue>
    </source>
</reference>
<reference evidence="1" key="1">
    <citation type="submission" date="2014-09" db="EMBL/GenBank/DDBJ databases">
        <authorList>
            <person name="Magalhaes I.L.F."/>
            <person name="Oliveira U."/>
            <person name="Santos F.R."/>
            <person name="Vidigal T.H.D.A."/>
            <person name="Brescovit A.D."/>
            <person name="Santos A.J."/>
        </authorList>
    </citation>
    <scope>NUCLEOTIDE SEQUENCE</scope>
    <source>
        <tissue evidence="1">Shoot tissue taken approximately 20 cm above the soil surface</tissue>
    </source>
</reference>